<dbReference type="InterPro" id="IPR048447">
    <property type="entry name" value="DUF1980_C"/>
</dbReference>
<evidence type="ECO:0000313" key="4">
    <source>
        <dbReference type="Proteomes" id="UP000823618"/>
    </source>
</evidence>
<dbReference type="EMBL" id="JADIML010000054">
    <property type="protein sequence ID" value="MBO8462643.1"/>
    <property type="molecule type" value="Genomic_DNA"/>
</dbReference>
<evidence type="ECO:0000259" key="1">
    <source>
        <dbReference type="Pfam" id="PF02492"/>
    </source>
</evidence>
<dbReference type="AlphaFoldDB" id="A0A9D9I002"/>
<evidence type="ECO:0000259" key="2">
    <source>
        <dbReference type="Pfam" id="PF21537"/>
    </source>
</evidence>
<dbReference type="SUPFAM" id="SSF52540">
    <property type="entry name" value="P-loop containing nucleoside triphosphate hydrolases"/>
    <property type="match status" value="1"/>
</dbReference>
<protein>
    <submittedName>
        <fullName evidence="3">GTPase</fullName>
    </submittedName>
</protein>
<reference evidence="3" key="2">
    <citation type="journal article" date="2021" name="PeerJ">
        <title>Extensive microbial diversity within the chicken gut microbiome revealed by metagenomics and culture.</title>
        <authorList>
            <person name="Gilroy R."/>
            <person name="Ravi A."/>
            <person name="Getino M."/>
            <person name="Pursley I."/>
            <person name="Horton D.L."/>
            <person name="Alikhan N.F."/>
            <person name="Baker D."/>
            <person name="Gharbi K."/>
            <person name="Hall N."/>
            <person name="Watson M."/>
            <person name="Adriaenssens E.M."/>
            <person name="Foster-Nyarko E."/>
            <person name="Jarju S."/>
            <person name="Secka A."/>
            <person name="Antonio M."/>
            <person name="Oren A."/>
            <person name="Chaudhuri R.R."/>
            <person name="La Ragione R."/>
            <person name="Hildebrand F."/>
            <person name="Pallen M.J."/>
        </authorList>
    </citation>
    <scope>NUCLEOTIDE SEQUENCE</scope>
    <source>
        <strain evidence="3">E3-2379</strain>
    </source>
</reference>
<dbReference type="Gene3D" id="3.40.50.300">
    <property type="entry name" value="P-loop containing nucleotide triphosphate hydrolases"/>
    <property type="match status" value="1"/>
</dbReference>
<comment type="caution">
    <text evidence="3">The sequence shown here is derived from an EMBL/GenBank/DDBJ whole genome shotgun (WGS) entry which is preliminary data.</text>
</comment>
<dbReference type="PANTHER" id="PTHR40047">
    <property type="entry name" value="UPF0703 PROTEIN YCGQ"/>
    <property type="match status" value="1"/>
</dbReference>
<name>A0A9D9I002_9FIRM</name>
<gene>
    <name evidence="3" type="ORF">IAC13_01780</name>
</gene>
<dbReference type="Pfam" id="PF21537">
    <property type="entry name" value="DUF1980_C"/>
    <property type="match status" value="1"/>
</dbReference>
<proteinExistence type="predicted"/>
<reference evidence="3" key="1">
    <citation type="submission" date="2020-10" db="EMBL/GenBank/DDBJ databases">
        <authorList>
            <person name="Gilroy R."/>
        </authorList>
    </citation>
    <scope>NUCLEOTIDE SEQUENCE</scope>
    <source>
        <strain evidence="3">E3-2379</strain>
    </source>
</reference>
<accession>A0A9D9I002</accession>
<sequence length="318" mass="37009">MELPVYLFLGFLESGKTTFIQDTLQEDYFADGQKTLILACEEGEEEYDDEILQEANCVVEVIEEEEDFTVEAIKELIKKHMPERVMIEYNGMWNVADGIDVIQDTNLLELYQVITLINAETFQVYMNNMRSLAVEMFKYAEMAIMNRCTPEMDLGSFRRMIRSGNRRLQVMFEMADGYDDVPVEESLPYDLELSKIELEDEDFGIWFMDAMDHPERYDGKEIHMKTIVCKPNNFPKGLMIPGRFAMTCCADDIQFLGVICKMEHVKSSTMKTVKNRDWIMLTARIACEYHEEYGAKGPVLYAERIESAQKPEDDLIYF</sequence>
<feature type="domain" description="DUF1980" evidence="2">
    <location>
        <begin position="188"/>
        <end position="317"/>
    </location>
</feature>
<dbReference type="PANTHER" id="PTHR40047:SF1">
    <property type="entry name" value="UPF0703 PROTEIN YCGQ"/>
    <property type="match status" value="1"/>
</dbReference>
<feature type="domain" description="CobW/HypB/UreG nucleotide-binding" evidence="1">
    <location>
        <begin position="4"/>
        <end position="148"/>
    </location>
</feature>
<dbReference type="Pfam" id="PF02492">
    <property type="entry name" value="cobW"/>
    <property type="match status" value="1"/>
</dbReference>
<dbReference type="InterPro" id="IPR052955">
    <property type="entry name" value="UPF0703_membrane_permease"/>
</dbReference>
<organism evidence="3 4">
    <name type="scientific">Candidatus Scybalomonas excrementavium</name>
    <dbReference type="NCBI Taxonomy" id="2840943"/>
    <lineage>
        <taxon>Bacteria</taxon>
        <taxon>Bacillati</taxon>
        <taxon>Bacillota</taxon>
        <taxon>Clostridia</taxon>
        <taxon>Lachnospirales</taxon>
        <taxon>Lachnospiraceae</taxon>
        <taxon>Lachnospiraceae incertae sedis</taxon>
        <taxon>Candidatus Scybalomonas</taxon>
    </lineage>
</organism>
<dbReference type="InterPro" id="IPR027417">
    <property type="entry name" value="P-loop_NTPase"/>
</dbReference>
<evidence type="ECO:0000313" key="3">
    <source>
        <dbReference type="EMBL" id="MBO8462643.1"/>
    </source>
</evidence>
<dbReference type="InterPro" id="IPR003495">
    <property type="entry name" value="CobW/HypB/UreG_nucleotide-bd"/>
</dbReference>
<dbReference type="Proteomes" id="UP000823618">
    <property type="component" value="Unassembled WGS sequence"/>
</dbReference>